<name>A0ABD3SV01_9LAMI</name>
<accession>A0ABD3SV01</accession>
<keyword evidence="3" id="KW-1185">Reference proteome</keyword>
<dbReference type="AlphaFoldDB" id="A0ABD3SV01"/>
<keyword evidence="1" id="KW-0472">Membrane</keyword>
<dbReference type="Proteomes" id="UP001634393">
    <property type="component" value="Unassembled WGS sequence"/>
</dbReference>
<proteinExistence type="predicted"/>
<evidence type="ECO:0000313" key="2">
    <source>
        <dbReference type="EMBL" id="KAL3828048.1"/>
    </source>
</evidence>
<evidence type="ECO:0000313" key="3">
    <source>
        <dbReference type="Proteomes" id="UP001634393"/>
    </source>
</evidence>
<protein>
    <submittedName>
        <fullName evidence="2">Uncharacterized protein</fullName>
    </submittedName>
</protein>
<feature type="transmembrane region" description="Helical" evidence="1">
    <location>
        <begin position="20"/>
        <end position="39"/>
    </location>
</feature>
<sequence length="45" mass="5215">MVFYVLLTFNQLASKHNFSLFSLFFLSLSLSPSFFSFSLEKQVSD</sequence>
<reference evidence="2 3" key="1">
    <citation type="submission" date="2024-12" db="EMBL/GenBank/DDBJ databases">
        <title>The unique morphological basis and parallel evolutionary history of personate flowers in Penstemon.</title>
        <authorList>
            <person name="Depatie T.H."/>
            <person name="Wessinger C.A."/>
        </authorList>
    </citation>
    <scope>NUCLEOTIDE SEQUENCE [LARGE SCALE GENOMIC DNA]</scope>
    <source>
        <strain evidence="2">WTNN_2</strain>
        <tissue evidence="2">Leaf</tissue>
    </source>
</reference>
<keyword evidence="1" id="KW-0812">Transmembrane</keyword>
<gene>
    <name evidence="2" type="ORF">ACJIZ3_016850</name>
</gene>
<comment type="caution">
    <text evidence="2">The sequence shown here is derived from an EMBL/GenBank/DDBJ whole genome shotgun (WGS) entry which is preliminary data.</text>
</comment>
<dbReference type="EMBL" id="JBJXBP010000005">
    <property type="protein sequence ID" value="KAL3828048.1"/>
    <property type="molecule type" value="Genomic_DNA"/>
</dbReference>
<evidence type="ECO:0000256" key="1">
    <source>
        <dbReference type="SAM" id="Phobius"/>
    </source>
</evidence>
<keyword evidence="1" id="KW-1133">Transmembrane helix</keyword>
<organism evidence="2 3">
    <name type="scientific">Penstemon smallii</name>
    <dbReference type="NCBI Taxonomy" id="265156"/>
    <lineage>
        <taxon>Eukaryota</taxon>
        <taxon>Viridiplantae</taxon>
        <taxon>Streptophyta</taxon>
        <taxon>Embryophyta</taxon>
        <taxon>Tracheophyta</taxon>
        <taxon>Spermatophyta</taxon>
        <taxon>Magnoliopsida</taxon>
        <taxon>eudicotyledons</taxon>
        <taxon>Gunneridae</taxon>
        <taxon>Pentapetalae</taxon>
        <taxon>asterids</taxon>
        <taxon>lamiids</taxon>
        <taxon>Lamiales</taxon>
        <taxon>Plantaginaceae</taxon>
        <taxon>Cheloneae</taxon>
        <taxon>Penstemon</taxon>
    </lineage>
</organism>